<dbReference type="AlphaFoldDB" id="A0AAV2CMA9"/>
<evidence type="ECO:0000313" key="2">
    <source>
        <dbReference type="Proteomes" id="UP001497516"/>
    </source>
</evidence>
<dbReference type="EMBL" id="OZ034813">
    <property type="protein sequence ID" value="CAL1357702.1"/>
    <property type="molecule type" value="Genomic_DNA"/>
</dbReference>
<protein>
    <submittedName>
        <fullName evidence="1">Uncharacterized protein</fullName>
    </submittedName>
</protein>
<name>A0AAV2CMA9_9ROSI</name>
<gene>
    <name evidence="1" type="ORF">LTRI10_LOCUS5309</name>
</gene>
<keyword evidence="2" id="KW-1185">Reference proteome</keyword>
<accession>A0AAV2CMA9</accession>
<dbReference type="Proteomes" id="UP001497516">
    <property type="component" value="Chromosome 1"/>
</dbReference>
<evidence type="ECO:0000313" key="1">
    <source>
        <dbReference type="EMBL" id="CAL1357702.1"/>
    </source>
</evidence>
<proteinExistence type="predicted"/>
<sequence length="86" mass="9767">MGSCHGLVCLTDCETQLRLVNPVLPEEKQSVTLEHLMVRDPLLSTHDVYFDADYFDIDGDYLLSSVEWPLVMVSDTMRLSRTSCSQ</sequence>
<organism evidence="1 2">
    <name type="scientific">Linum trigynum</name>
    <dbReference type="NCBI Taxonomy" id="586398"/>
    <lineage>
        <taxon>Eukaryota</taxon>
        <taxon>Viridiplantae</taxon>
        <taxon>Streptophyta</taxon>
        <taxon>Embryophyta</taxon>
        <taxon>Tracheophyta</taxon>
        <taxon>Spermatophyta</taxon>
        <taxon>Magnoliopsida</taxon>
        <taxon>eudicotyledons</taxon>
        <taxon>Gunneridae</taxon>
        <taxon>Pentapetalae</taxon>
        <taxon>rosids</taxon>
        <taxon>fabids</taxon>
        <taxon>Malpighiales</taxon>
        <taxon>Linaceae</taxon>
        <taxon>Linum</taxon>
    </lineage>
</organism>
<reference evidence="1 2" key="1">
    <citation type="submission" date="2024-04" db="EMBL/GenBank/DDBJ databases">
        <authorList>
            <person name="Fracassetti M."/>
        </authorList>
    </citation>
    <scope>NUCLEOTIDE SEQUENCE [LARGE SCALE GENOMIC DNA]</scope>
</reference>